<evidence type="ECO:0000313" key="1">
    <source>
        <dbReference type="EMBL" id="EGH28396.1"/>
    </source>
</evidence>
<dbReference type="AlphaFoldDB" id="F3FDW0"/>
<dbReference type="Proteomes" id="UP000004471">
    <property type="component" value="Unassembled WGS sequence"/>
</dbReference>
<reference evidence="1 2" key="1">
    <citation type="journal article" date="2011" name="PLoS Pathog.">
        <title>Dynamic evolution of pathogenicity revealed by sequencing and comparative genomics of 19 Pseudomonas syringae isolates.</title>
        <authorList>
            <person name="Baltrus D.A."/>
            <person name="Nishimura M.T."/>
            <person name="Romanchuk A."/>
            <person name="Chang J.H."/>
            <person name="Mukhtar M.S."/>
            <person name="Cherkis K."/>
            <person name="Roach J."/>
            <person name="Grant S.R."/>
            <person name="Jones C.D."/>
            <person name="Dangl J.L."/>
        </authorList>
    </citation>
    <scope>NUCLEOTIDE SEQUENCE [LARGE SCALE GENOMIC DNA]</scope>
    <source>
        <strain evidence="2">M301072PT</strain>
    </source>
</reference>
<name>F3FDW0_PSESX</name>
<evidence type="ECO:0000313" key="2">
    <source>
        <dbReference type="Proteomes" id="UP000004471"/>
    </source>
</evidence>
<proteinExistence type="predicted"/>
<organism evidence="1 2">
    <name type="scientific">Pseudomonas syringae pv. japonica str. M301072</name>
    <dbReference type="NCBI Taxonomy" id="629262"/>
    <lineage>
        <taxon>Bacteria</taxon>
        <taxon>Pseudomonadati</taxon>
        <taxon>Pseudomonadota</taxon>
        <taxon>Gammaproteobacteria</taxon>
        <taxon>Pseudomonadales</taxon>
        <taxon>Pseudomonadaceae</taxon>
        <taxon>Pseudomonas</taxon>
        <taxon>Pseudomonas syringae</taxon>
    </lineage>
</organism>
<gene>
    <name evidence="1" type="ORF">PSYJA_05109</name>
</gene>
<dbReference type="HOGENOM" id="CLU_3337339_0_0_6"/>
<accession>F3FDW0</accession>
<protein>
    <submittedName>
        <fullName evidence="1">Putative biotin carboxylase</fullName>
    </submittedName>
</protein>
<comment type="caution">
    <text evidence="1">The sequence shown here is derived from an EMBL/GenBank/DDBJ whole genome shotgun (WGS) entry which is preliminary data.</text>
</comment>
<feature type="non-terminal residue" evidence="1">
    <location>
        <position position="39"/>
    </location>
</feature>
<sequence length="39" mass="4613">MKHVLIINRYDDELSDYRNYIDHSQVDVSYISLAGLSRL</sequence>
<dbReference type="EMBL" id="AEAH01000208">
    <property type="protein sequence ID" value="EGH28396.1"/>
    <property type="molecule type" value="Genomic_DNA"/>
</dbReference>